<dbReference type="EMBL" id="MU827780">
    <property type="protein sequence ID" value="KAJ7337849.1"/>
    <property type="molecule type" value="Genomic_DNA"/>
</dbReference>
<reference evidence="2" key="1">
    <citation type="submission" date="2023-01" db="EMBL/GenBank/DDBJ databases">
        <title>Genome assembly of the deep-sea coral Lophelia pertusa.</title>
        <authorList>
            <person name="Herrera S."/>
            <person name="Cordes E."/>
        </authorList>
    </citation>
    <scope>NUCLEOTIDE SEQUENCE</scope>
    <source>
        <strain evidence="2">USNM1676648</strain>
        <tissue evidence="2">Polyp</tissue>
    </source>
</reference>
<evidence type="ECO:0000313" key="2">
    <source>
        <dbReference type="EMBL" id="KAJ7337849.1"/>
    </source>
</evidence>
<evidence type="ECO:0008006" key="5">
    <source>
        <dbReference type="Google" id="ProtNLM"/>
    </source>
</evidence>
<evidence type="ECO:0000313" key="1">
    <source>
        <dbReference type="EMBL" id="KAJ7337848.1"/>
    </source>
</evidence>
<sequence>MKIESQCEWCNWPVKTEYFNCLVQCWNVDADDYKMITNALDEWTALKDKNIYRLSVASDLFLPGKSLDIYFKMEPDPLDNIMQQLALLVWLRVESMREYFSQCRRKAEKSVKDNMARETLKKHQPYKLNVGNLNKKCKELNIPFKGQKYTLVKMISEVKGEKPPNEFRVDYNELFTEN</sequence>
<evidence type="ECO:0000313" key="4">
    <source>
        <dbReference type="Proteomes" id="UP001163046"/>
    </source>
</evidence>
<evidence type="ECO:0000313" key="3">
    <source>
        <dbReference type="EMBL" id="KAJ7337850.1"/>
    </source>
</evidence>
<dbReference type="AlphaFoldDB" id="A0A9X0CI31"/>
<dbReference type="EMBL" id="MU827780">
    <property type="protein sequence ID" value="KAJ7337850.1"/>
    <property type="molecule type" value="Genomic_DNA"/>
</dbReference>
<comment type="caution">
    <text evidence="2">The sequence shown here is derived from an EMBL/GenBank/DDBJ whole genome shotgun (WGS) entry which is preliminary data.</text>
</comment>
<dbReference type="Proteomes" id="UP001163046">
    <property type="component" value="Unassembled WGS sequence"/>
</dbReference>
<name>A0A9X0CI31_9CNID</name>
<keyword evidence="4" id="KW-1185">Reference proteome</keyword>
<gene>
    <name evidence="1" type="ORF">OS493_008006</name>
    <name evidence="2" type="ORF">OS493_008007</name>
    <name evidence="3" type="ORF">OS493_008008</name>
</gene>
<dbReference type="EMBL" id="MU827780">
    <property type="protein sequence ID" value="KAJ7337848.1"/>
    <property type="molecule type" value="Genomic_DNA"/>
</dbReference>
<organism evidence="2 4">
    <name type="scientific">Desmophyllum pertusum</name>
    <dbReference type="NCBI Taxonomy" id="174260"/>
    <lineage>
        <taxon>Eukaryota</taxon>
        <taxon>Metazoa</taxon>
        <taxon>Cnidaria</taxon>
        <taxon>Anthozoa</taxon>
        <taxon>Hexacorallia</taxon>
        <taxon>Scleractinia</taxon>
        <taxon>Caryophylliina</taxon>
        <taxon>Caryophylliidae</taxon>
        <taxon>Desmophyllum</taxon>
    </lineage>
</organism>
<proteinExistence type="predicted"/>
<accession>A0A9X0CI31</accession>
<protein>
    <recommendedName>
        <fullName evidence="5">SAP domain-containing protein</fullName>
    </recommendedName>
</protein>